<protein>
    <submittedName>
        <fullName evidence="3">Leucine-rich repeat-containing protein PRAME-like protein</fullName>
    </submittedName>
</protein>
<dbReference type="InterPro" id="IPR032675">
    <property type="entry name" value="LRR_dom_sf"/>
</dbReference>
<dbReference type="Gene3D" id="3.80.10.10">
    <property type="entry name" value="Ribonuclease Inhibitor"/>
    <property type="match status" value="1"/>
</dbReference>
<accession>A0A061HUN9</accession>
<sequence>FIKMDNKKPPTLLDLAIHCLLNNEPIAIQALQEIPRELFVPLFSATFMGRRKNILTAMVKVWPFSCLHIGTLSVREAHRDLLKAMVESLQFLPVHNSASRSPKLRILDLRQDAGCKTICPDISIKSPACFYACAYSEHSIMKIEAQPSVASSEPEVQSSKKAMELVVNLSLDGTLREREFLCLLLNKVQQSSGSLHLCCRDLQIDKLYDCRDTLNHLDLKCIDHLAVDEASLGEVTNLLAQVVHLDRLCLSKITCRSLNGKTFQNFLSQLRRMDRLNELNLSSFCLTDHLESVLRVLPACLDFLHLPFCGLSYSDFKFLSECPQANHLKLLNISNNPMYWEDCEPFYNLLQNISDTLQHLAINHCLLTDSTISVLIPALSRCSHLRVLSFSSNPITMPMLMRILEYLTPLMQLKYVIYPIPVHCYGRWHFQGSLDRQKLADVQEYLKIMLQEADRDDMNWITYSN</sequence>
<dbReference type="AlphaFoldDB" id="A0A061HUN9"/>
<name>A0A061HUN9_CRIGR</name>
<dbReference type="PANTHER" id="PTHR14224:SF92">
    <property type="entry name" value="EXPRESSED SEQUENCE AV320801-RELATED"/>
    <property type="match status" value="1"/>
</dbReference>
<keyword evidence="2" id="KW-0677">Repeat</keyword>
<dbReference type="PANTHER" id="PTHR14224">
    <property type="entry name" value="SIMILAR TO PREFERENTIALLY EXPRESSED ANTIGEN IN MELANOMA-LIKE 3"/>
    <property type="match status" value="1"/>
</dbReference>
<gene>
    <name evidence="3" type="ORF">H671_xg20296</name>
</gene>
<evidence type="ECO:0000313" key="4">
    <source>
        <dbReference type="Proteomes" id="UP000030759"/>
    </source>
</evidence>
<evidence type="ECO:0000313" key="3">
    <source>
        <dbReference type="EMBL" id="ERE65366.1"/>
    </source>
</evidence>
<feature type="non-terminal residue" evidence="3">
    <location>
        <position position="1"/>
    </location>
</feature>
<dbReference type="EMBL" id="KE684631">
    <property type="protein sequence ID" value="ERE65366.1"/>
    <property type="molecule type" value="Genomic_DNA"/>
</dbReference>
<organism evidence="3 4">
    <name type="scientific">Cricetulus griseus</name>
    <name type="common">Chinese hamster</name>
    <name type="synonym">Cricetulus barabensis griseus</name>
    <dbReference type="NCBI Taxonomy" id="10029"/>
    <lineage>
        <taxon>Eukaryota</taxon>
        <taxon>Metazoa</taxon>
        <taxon>Chordata</taxon>
        <taxon>Craniata</taxon>
        <taxon>Vertebrata</taxon>
        <taxon>Euteleostomi</taxon>
        <taxon>Mammalia</taxon>
        <taxon>Eutheria</taxon>
        <taxon>Euarchontoglires</taxon>
        <taxon>Glires</taxon>
        <taxon>Rodentia</taxon>
        <taxon>Myomorpha</taxon>
        <taxon>Muroidea</taxon>
        <taxon>Cricetidae</taxon>
        <taxon>Cricetinae</taxon>
        <taxon>Cricetulus</taxon>
    </lineage>
</organism>
<evidence type="ECO:0000256" key="1">
    <source>
        <dbReference type="ARBA" id="ARBA00022614"/>
    </source>
</evidence>
<evidence type="ECO:0000256" key="2">
    <source>
        <dbReference type="ARBA" id="ARBA00022737"/>
    </source>
</evidence>
<reference evidence="4" key="1">
    <citation type="journal article" date="2013" name="Nat. Biotechnol.">
        <title>Chinese hamster genome sequenced from sorted chromosomes.</title>
        <authorList>
            <person name="Brinkrolf K."/>
            <person name="Rupp O."/>
            <person name="Laux H."/>
            <person name="Kollin F."/>
            <person name="Ernst W."/>
            <person name="Linke B."/>
            <person name="Kofler R."/>
            <person name="Romand S."/>
            <person name="Hesse F."/>
            <person name="Budach W.E."/>
            <person name="Galosy S."/>
            <person name="Muller D."/>
            <person name="Noll T."/>
            <person name="Wienberg J."/>
            <person name="Jostock T."/>
            <person name="Leonard M."/>
            <person name="Grillari J."/>
            <person name="Tauch A."/>
            <person name="Goesmann A."/>
            <person name="Helk B."/>
            <person name="Mott J.E."/>
            <person name="Puhler A."/>
            <person name="Borth N."/>
        </authorList>
    </citation>
    <scope>NUCLEOTIDE SEQUENCE [LARGE SCALE GENOMIC DNA]</scope>
    <source>
        <strain evidence="4">17A/GY</strain>
    </source>
</reference>
<dbReference type="Proteomes" id="UP000030759">
    <property type="component" value="Unassembled WGS sequence"/>
</dbReference>
<dbReference type="SUPFAM" id="SSF52047">
    <property type="entry name" value="RNI-like"/>
    <property type="match status" value="1"/>
</dbReference>
<dbReference type="GO" id="GO:0005737">
    <property type="term" value="C:cytoplasm"/>
    <property type="evidence" value="ECO:0007669"/>
    <property type="project" value="TreeGrafter"/>
</dbReference>
<dbReference type="FunFam" id="3.80.10.10:FF:000786">
    <property type="entry name" value="Preferentially-expressed antigen in melanoma"/>
    <property type="match status" value="1"/>
</dbReference>
<keyword evidence="1" id="KW-0433">Leucine-rich repeat</keyword>
<dbReference type="InterPro" id="IPR050694">
    <property type="entry name" value="LRRC14/PRAME"/>
</dbReference>
<proteinExistence type="predicted"/>